<evidence type="ECO:0000313" key="1">
    <source>
        <dbReference type="EMBL" id="KYC29216.1"/>
    </source>
</evidence>
<dbReference type="PANTHER" id="PTHR24421:SF59">
    <property type="entry name" value="OXYGEN SENSOR HISTIDINE KINASE NREB"/>
    <property type="match status" value="1"/>
</dbReference>
<dbReference type="SUPFAM" id="SSF55874">
    <property type="entry name" value="ATPase domain of HSP90 chaperone/DNA topoisomerase II/histidine kinase"/>
    <property type="match status" value="1"/>
</dbReference>
<accession>A0A656Z9X5</accession>
<dbReference type="InterPro" id="IPR011712">
    <property type="entry name" value="Sig_transdc_His_kin_sub3_dim/P"/>
</dbReference>
<dbReference type="InterPro" id="IPR050482">
    <property type="entry name" value="Sensor_HK_TwoCompSys"/>
</dbReference>
<reference evidence="1 2" key="1">
    <citation type="journal article" date="2016" name="ISME J.">
        <title>Integrated multi-omics analyses reveal the biochemical mechanisms and phylogenetic relevance of anaerobic androgen biodegradation in the environment.</title>
        <authorList>
            <person name="Yang F.C."/>
            <person name="Chen Y.L."/>
            <person name="Tang S.L."/>
            <person name="Yu C.P."/>
            <person name="Wang P.H."/>
            <person name="Ismail W."/>
            <person name="Wang C.H."/>
            <person name="Ding J.Y."/>
            <person name="Yang C.Y."/>
            <person name="Yang C.Y."/>
            <person name="Chiang Y.R."/>
        </authorList>
    </citation>
    <scope>NUCLEOTIDE SEQUENCE [LARGE SCALE GENOMIC DNA]</scope>
    <source>
        <strain evidence="1 2">DSM 13999</strain>
    </source>
</reference>
<dbReference type="InterPro" id="IPR005467">
    <property type="entry name" value="His_kinase_dom"/>
</dbReference>
<dbReference type="CDD" id="cd16917">
    <property type="entry name" value="HATPase_UhpB-NarQ-NarX-like"/>
    <property type="match status" value="1"/>
</dbReference>
<dbReference type="EMBL" id="LFZK01000001">
    <property type="protein sequence ID" value="KYC29216.1"/>
    <property type="molecule type" value="Genomic_DNA"/>
</dbReference>
<sequence>MIGSREYFITVVALGLGFLLLVLLAWLWAHLRRQRMAREVERNEALFDAFFNAAPAGMAILDRELNFVRINSTLLALMQQENPLVREGGRMAGAEGAGGAEPCARQSLRHLPSDLAAALLPRMTEVLMSNQPVDKMEIVAGAGESESDTDVATPACWLVSLFPIPTPFGRNPVGLGMVIQDIALLKATQRALEQSRAALRRLGAHRERQMEREYQRLAREFHDELGQLLTTARMHLQLLSRQPEVTHAQVAASAQTIDGMLADAYRSIKTIAADLRPPALNLGLVAAVEWLAERMLLPIGVQCEVQYQDADALSGLEDGLAITAFRIVQEALTNVVRHAEARRVRIVIARECVDGADAGLHLSIADDGRGFDMTQVSRETHFGLLGMTERVAALGGRLDVETAPGAGTHIEVRLPDASGAFDSSSLGALA</sequence>
<dbReference type="GO" id="GO:0016020">
    <property type="term" value="C:membrane"/>
    <property type="evidence" value="ECO:0007669"/>
    <property type="project" value="InterPro"/>
</dbReference>
<dbReference type="SMART" id="SM00387">
    <property type="entry name" value="HATPase_c"/>
    <property type="match status" value="1"/>
</dbReference>
<dbReference type="GO" id="GO:0046983">
    <property type="term" value="F:protein dimerization activity"/>
    <property type="evidence" value="ECO:0007669"/>
    <property type="project" value="InterPro"/>
</dbReference>
<dbReference type="Proteomes" id="UP000243416">
    <property type="component" value="Unassembled WGS sequence"/>
</dbReference>
<dbReference type="PANTHER" id="PTHR24421">
    <property type="entry name" value="NITRATE/NITRITE SENSOR PROTEIN NARX-RELATED"/>
    <property type="match status" value="1"/>
</dbReference>
<dbReference type="OrthoDB" id="9813412at2"/>
<dbReference type="AlphaFoldDB" id="A0A656Z9X5"/>
<dbReference type="SUPFAM" id="SSF55785">
    <property type="entry name" value="PYP-like sensor domain (PAS domain)"/>
    <property type="match status" value="1"/>
</dbReference>
<dbReference type="RefSeq" id="WP_067169734.1">
    <property type="nucleotide sequence ID" value="NZ_LFZK01000001.1"/>
</dbReference>
<dbReference type="InterPro" id="IPR003594">
    <property type="entry name" value="HATPase_dom"/>
</dbReference>
<dbReference type="InterPro" id="IPR035965">
    <property type="entry name" value="PAS-like_dom_sf"/>
</dbReference>
<dbReference type="Pfam" id="PF07730">
    <property type="entry name" value="HisKA_3"/>
    <property type="match status" value="1"/>
</dbReference>
<name>A0A656Z9X5_9PROT</name>
<dbReference type="Gene3D" id="3.30.450.20">
    <property type="entry name" value="PAS domain"/>
    <property type="match status" value="1"/>
</dbReference>
<dbReference type="Gene3D" id="1.20.5.1930">
    <property type="match status" value="1"/>
</dbReference>
<dbReference type="PROSITE" id="PS50109">
    <property type="entry name" value="HIS_KIN"/>
    <property type="match status" value="1"/>
</dbReference>
<dbReference type="Gene3D" id="3.30.565.10">
    <property type="entry name" value="Histidine kinase-like ATPase, C-terminal domain"/>
    <property type="match status" value="1"/>
</dbReference>
<organism evidence="1 2">
    <name type="scientific">Sterolibacterium denitrificans</name>
    <dbReference type="NCBI Taxonomy" id="157592"/>
    <lineage>
        <taxon>Bacteria</taxon>
        <taxon>Pseudomonadati</taxon>
        <taxon>Pseudomonadota</taxon>
        <taxon>Betaproteobacteria</taxon>
        <taxon>Nitrosomonadales</taxon>
        <taxon>Sterolibacteriaceae</taxon>
        <taxon>Sterolibacterium</taxon>
    </lineage>
</organism>
<dbReference type="GO" id="GO:0000155">
    <property type="term" value="F:phosphorelay sensor kinase activity"/>
    <property type="evidence" value="ECO:0007669"/>
    <property type="project" value="InterPro"/>
</dbReference>
<evidence type="ECO:0000313" key="2">
    <source>
        <dbReference type="Proteomes" id="UP000243416"/>
    </source>
</evidence>
<gene>
    <name evidence="1" type="ORF">ACY05_01265</name>
</gene>
<protein>
    <submittedName>
        <fullName evidence="1">Uncharacterized protein</fullName>
    </submittedName>
</protein>
<comment type="caution">
    <text evidence="1">The sequence shown here is derived from an EMBL/GenBank/DDBJ whole genome shotgun (WGS) entry which is preliminary data.</text>
</comment>
<keyword evidence="2" id="KW-1185">Reference proteome</keyword>
<dbReference type="Pfam" id="PF02518">
    <property type="entry name" value="HATPase_c"/>
    <property type="match status" value="1"/>
</dbReference>
<proteinExistence type="predicted"/>
<dbReference type="InterPro" id="IPR036890">
    <property type="entry name" value="HATPase_C_sf"/>
</dbReference>